<evidence type="ECO:0000313" key="2">
    <source>
        <dbReference type="EMBL" id="QDY51762.1"/>
    </source>
</evidence>
<feature type="transmembrane region" description="Helical" evidence="1">
    <location>
        <begin position="50"/>
        <end position="67"/>
    </location>
</feature>
<evidence type="ECO:0000256" key="1">
    <source>
        <dbReference type="SAM" id="Phobius"/>
    </source>
</evidence>
<protein>
    <submittedName>
        <fullName evidence="2">Uncharacterized protein</fullName>
    </submittedName>
</protein>
<proteinExistence type="predicted"/>
<name>A0A5B8IHK8_9VIRU</name>
<keyword evidence="1" id="KW-0812">Transmembrane</keyword>
<reference evidence="2" key="1">
    <citation type="submission" date="2018-11" db="EMBL/GenBank/DDBJ databases">
        <title>A distinct lineage of giant viruses engineers rhodopsin photosystems in predatory marine eukaryotes.</title>
        <authorList>
            <person name="Needham D.M."/>
            <person name="Yoshizawa S."/>
            <person name="Hosaka T."/>
            <person name="Poirier C."/>
            <person name="Choi C.-J."/>
            <person name="Hehenberger E."/>
            <person name="Irwin N.A.T."/>
            <person name="Wilken S."/>
            <person name="Yung C.-M."/>
            <person name="Bachy C."/>
            <person name="Kurihara R."/>
            <person name="Nakajima Y."/>
            <person name="Kojima K."/>
            <person name="Kimura-Someya T."/>
            <person name="Leonard G."/>
            <person name="Malmstrom R.R."/>
            <person name="Mende D."/>
            <person name="Olson D.K."/>
            <person name="Sudo Y."/>
            <person name="Sudek S."/>
            <person name="Richards T.A."/>
            <person name="DeLong E.F."/>
            <person name="Keeling P.J."/>
            <person name="Santoro A.E."/>
            <person name="Shirouzu M."/>
            <person name="Iwasaki W."/>
            <person name="Worden A.Z."/>
        </authorList>
    </citation>
    <scope>NUCLEOTIDE SEQUENCE</scope>
</reference>
<dbReference type="EMBL" id="MK250085">
    <property type="protein sequence ID" value="QDY51762.1"/>
    <property type="molecule type" value="Genomic_DNA"/>
</dbReference>
<keyword evidence="1" id="KW-0472">Membrane</keyword>
<feature type="transmembrane region" description="Helical" evidence="1">
    <location>
        <begin position="12"/>
        <end position="30"/>
    </location>
</feature>
<keyword evidence="1" id="KW-1133">Transmembrane helix</keyword>
<gene>
    <name evidence="2" type="ORF">1_147</name>
</gene>
<accession>A0A5B8IHK8</accession>
<organism evidence="2">
    <name type="scientific">Mimiviridae sp. ChoanoV1</name>
    <dbReference type="NCBI Taxonomy" id="2596887"/>
    <lineage>
        <taxon>Viruses</taxon>
        <taxon>Varidnaviria</taxon>
        <taxon>Bamfordvirae</taxon>
        <taxon>Nucleocytoviricota</taxon>
        <taxon>Megaviricetes</taxon>
        <taxon>Imitervirales</taxon>
        <taxon>Schizomimiviridae</taxon>
    </lineage>
</organism>
<sequence length="83" mass="9504">MLRLICLSKSFDVCRINIIVFFSLLLMLSIQCLADLLNDKINNIDNIKSYSIVSIVLSSIILICVCFKCEDNKEYIEETEPLV</sequence>